<feature type="domain" description="Ephrin RBD" evidence="8">
    <location>
        <begin position="17"/>
        <end position="158"/>
    </location>
</feature>
<name>A0A3M6V5T9_POCDA</name>
<evidence type="ECO:0000256" key="4">
    <source>
        <dbReference type="ARBA" id="ARBA00023157"/>
    </source>
</evidence>
<dbReference type="InterPro" id="IPR031328">
    <property type="entry name" value="Ephrin"/>
</dbReference>
<dbReference type="GO" id="GO:0005886">
    <property type="term" value="C:plasma membrane"/>
    <property type="evidence" value="ECO:0007669"/>
    <property type="project" value="TreeGrafter"/>
</dbReference>
<dbReference type="InterPro" id="IPR008972">
    <property type="entry name" value="Cupredoxin"/>
</dbReference>
<dbReference type="InterPro" id="IPR001799">
    <property type="entry name" value="Ephrin_RBD"/>
</dbReference>
<dbReference type="AlphaFoldDB" id="A0A3M6V5T9"/>
<sequence>MNTIEHIPTNSPMFNCNLSPELSMKKTTQRFDNLHERTRNVMEFDQLSIICPTLVDYPIKRTTTYLKDLLYENVYMVDKKGYDNCNATGGLSVLSCNDPEGHIYYRVVFQPHTVNPNDPKFEKGKEYYFISTASGSQSSLTNTQGGHCNSGMKMKIYVCESSSDPKCPNGNSVVNGGWSDWSECSNGLQGRKCNKPAPASGGLPCVGDEQRACSTEAAQVLCKGHSCTNPTVEGQTSTTPGLPSRESRTGDAHITRAPSKLTGFSRPTSIVSTLSTVSESAQMVKT</sequence>
<keyword evidence="4" id="KW-1015">Disulfide bond</keyword>
<comment type="caution">
    <text evidence="6">Lacks conserved residue(s) required for the propagation of feature annotation.</text>
</comment>
<dbReference type="STRING" id="46731.A0A3M6V5T9"/>
<evidence type="ECO:0000313" key="10">
    <source>
        <dbReference type="Proteomes" id="UP000275408"/>
    </source>
</evidence>
<keyword evidence="5" id="KW-0325">Glycoprotein</keyword>
<proteinExistence type="inferred from homology"/>
<evidence type="ECO:0000256" key="1">
    <source>
        <dbReference type="ARBA" id="ARBA00004370"/>
    </source>
</evidence>
<dbReference type="Proteomes" id="UP000275408">
    <property type="component" value="Unassembled WGS sequence"/>
</dbReference>
<dbReference type="GO" id="GO:0046875">
    <property type="term" value="F:ephrin receptor binding"/>
    <property type="evidence" value="ECO:0007669"/>
    <property type="project" value="TreeGrafter"/>
</dbReference>
<dbReference type="GO" id="GO:0007411">
    <property type="term" value="P:axon guidance"/>
    <property type="evidence" value="ECO:0007669"/>
    <property type="project" value="TreeGrafter"/>
</dbReference>
<feature type="compositionally biased region" description="Polar residues" evidence="7">
    <location>
        <begin position="230"/>
        <end position="241"/>
    </location>
</feature>
<protein>
    <recommendedName>
        <fullName evidence="8">Ephrin RBD domain-containing protein</fullName>
    </recommendedName>
</protein>
<keyword evidence="3" id="KW-0472">Membrane</keyword>
<comment type="caution">
    <text evidence="9">The sequence shown here is derived from an EMBL/GenBank/DDBJ whole genome shotgun (WGS) entry which is preliminary data.</text>
</comment>
<dbReference type="PANTHER" id="PTHR11304">
    <property type="entry name" value="EPHRIN"/>
    <property type="match status" value="1"/>
</dbReference>
<evidence type="ECO:0000256" key="7">
    <source>
        <dbReference type="SAM" id="MobiDB-lite"/>
    </source>
</evidence>
<evidence type="ECO:0000256" key="5">
    <source>
        <dbReference type="ARBA" id="ARBA00023180"/>
    </source>
</evidence>
<dbReference type="PROSITE" id="PS51551">
    <property type="entry name" value="EPHRIN_RBD_2"/>
    <property type="match status" value="1"/>
</dbReference>
<accession>A0A3M6V5T9</accession>
<evidence type="ECO:0000256" key="6">
    <source>
        <dbReference type="PROSITE-ProRule" id="PRU00884"/>
    </source>
</evidence>
<comment type="subcellular location">
    <subcellularLocation>
        <location evidence="1">Membrane</location>
    </subcellularLocation>
</comment>
<dbReference type="Gene3D" id="2.60.40.420">
    <property type="entry name" value="Cupredoxins - blue copper proteins"/>
    <property type="match status" value="1"/>
</dbReference>
<dbReference type="EMBL" id="RCHS01000065">
    <property type="protein sequence ID" value="RMX61240.1"/>
    <property type="molecule type" value="Genomic_DNA"/>
</dbReference>
<comment type="similarity">
    <text evidence="6">Belongs to the ephrin family.</text>
</comment>
<dbReference type="OrthoDB" id="5979659at2759"/>
<evidence type="ECO:0000313" key="9">
    <source>
        <dbReference type="EMBL" id="RMX61240.1"/>
    </source>
</evidence>
<dbReference type="GO" id="GO:0048013">
    <property type="term" value="P:ephrin receptor signaling pathway"/>
    <property type="evidence" value="ECO:0007669"/>
    <property type="project" value="TreeGrafter"/>
</dbReference>
<organism evidence="9 10">
    <name type="scientific">Pocillopora damicornis</name>
    <name type="common">Cauliflower coral</name>
    <name type="synonym">Millepora damicornis</name>
    <dbReference type="NCBI Taxonomy" id="46731"/>
    <lineage>
        <taxon>Eukaryota</taxon>
        <taxon>Metazoa</taxon>
        <taxon>Cnidaria</taxon>
        <taxon>Anthozoa</taxon>
        <taxon>Hexacorallia</taxon>
        <taxon>Scleractinia</taxon>
        <taxon>Astrocoeniina</taxon>
        <taxon>Pocilloporidae</taxon>
        <taxon>Pocillopora</taxon>
    </lineage>
</organism>
<keyword evidence="10" id="KW-1185">Reference proteome</keyword>
<gene>
    <name evidence="9" type="ORF">pdam_00007385</name>
</gene>
<evidence type="ECO:0000256" key="3">
    <source>
        <dbReference type="ARBA" id="ARBA00023136"/>
    </source>
</evidence>
<evidence type="ECO:0000256" key="2">
    <source>
        <dbReference type="ARBA" id="ARBA00022729"/>
    </source>
</evidence>
<dbReference type="Pfam" id="PF00812">
    <property type="entry name" value="Ephrin"/>
    <property type="match status" value="1"/>
</dbReference>
<evidence type="ECO:0000259" key="8">
    <source>
        <dbReference type="PROSITE" id="PS51551"/>
    </source>
</evidence>
<dbReference type="SUPFAM" id="SSF49503">
    <property type="entry name" value="Cupredoxins"/>
    <property type="match status" value="1"/>
</dbReference>
<feature type="region of interest" description="Disordered" evidence="7">
    <location>
        <begin position="230"/>
        <end position="251"/>
    </location>
</feature>
<dbReference type="PANTHER" id="PTHR11304:SF29">
    <property type="entry name" value="EPHRIN"/>
    <property type="match status" value="1"/>
</dbReference>
<keyword evidence="2" id="KW-0732">Signal</keyword>
<reference evidence="9 10" key="1">
    <citation type="journal article" date="2018" name="Sci. Rep.">
        <title>Comparative analysis of the Pocillopora damicornis genome highlights role of immune system in coral evolution.</title>
        <authorList>
            <person name="Cunning R."/>
            <person name="Bay R.A."/>
            <person name="Gillette P."/>
            <person name="Baker A.C."/>
            <person name="Traylor-Knowles N."/>
        </authorList>
    </citation>
    <scope>NUCLEOTIDE SEQUENCE [LARGE SCALE GENOMIC DNA]</scope>
    <source>
        <strain evidence="9">RSMAS</strain>
        <tissue evidence="9">Whole animal</tissue>
    </source>
</reference>